<protein>
    <submittedName>
        <fullName evidence="2">Uncharacterized protein</fullName>
    </submittedName>
</protein>
<feature type="region of interest" description="Disordered" evidence="1">
    <location>
        <begin position="91"/>
        <end position="118"/>
    </location>
</feature>
<accession>A0ABD3HQ30</accession>
<gene>
    <name evidence="2" type="ORF">R1sor_007313</name>
</gene>
<dbReference type="EMBL" id="JBJQOH010000003">
    <property type="protein sequence ID" value="KAL3693662.1"/>
    <property type="molecule type" value="Genomic_DNA"/>
</dbReference>
<evidence type="ECO:0000256" key="1">
    <source>
        <dbReference type="SAM" id="MobiDB-lite"/>
    </source>
</evidence>
<keyword evidence="3" id="KW-1185">Reference proteome</keyword>
<feature type="compositionally biased region" description="Low complexity" evidence="1">
    <location>
        <begin position="45"/>
        <end position="57"/>
    </location>
</feature>
<reference evidence="2 3" key="1">
    <citation type="submission" date="2024-09" db="EMBL/GenBank/DDBJ databases">
        <title>Chromosome-scale assembly of Riccia sorocarpa.</title>
        <authorList>
            <person name="Paukszto L."/>
        </authorList>
    </citation>
    <scope>NUCLEOTIDE SEQUENCE [LARGE SCALE GENOMIC DNA]</scope>
    <source>
        <strain evidence="2">LP-2024</strain>
        <tissue evidence="2">Aerial parts of the thallus</tissue>
    </source>
</reference>
<organism evidence="2 3">
    <name type="scientific">Riccia sorocarpa</name>
    <dbReference type="NCBI Taxonomy" id="122646"/>
    <lineage>
        <taxon>Eukaryota</taxon>
        <taxon>Viridiplantae</taxon>
        <taxon>Streptophyta</taxon>
        <taxon>Embryophyta</taxon>
        <taxon>Marchantiophyta</taxon>
        <taxon>Marchantiopsida</taxon>
        <taxon>Marchantiidae</taxon>
        <taxon>Marchantiales</taxon>
        <taxon>Ricciaceae</taxon>
        <taxon>Riccia</taxon>
    </lineage>
</organism>
<comment type="caution">
    <text evidence="2">The sequence shown here is derived from an EMBL/GenBank/DDBJ whole genome shotgun (WGS) entry which is preliminary data.</text>
</comment>
<feature type="region of interest" description="Disordered" evidence="1">
    <location>
        <begin position="1"/>
        <end position="76"/>
    </location>
</feature>
<feature type="compositionally biased region" description="Basic and acidic residues" evidence="1">
    <location>
        <begin position="91"/>
        <end position="112"/>
    </location>
</feature>
<evidence type="ECO:0000313" key="3">
    <source>
        <dbReference type="Proteomes" id="UP001633002"/>
    </source>
</evidence>
<evidence type="ECO:0000313" key="2">
    <source>
        <dbReference type="EMBL" id="KAL3693662.1"/>
    </source>
</evidence>
<proteinExistence type="predicted"/>
<sequence>MNLPALVRGLLVKRSPTTDDGGSDESGDDDDIKTEDVPATPEKPSGPSFGSPGPAAATEHHAKTNSGKRKGEVSKSASVLVEALEKIITEAADAHTESEKSRQDRDAQKQKWQEGANLSKQTWLSELEDRCQTELILLVGI</sequence>
<feature type="compositionally biased region" description="Acidic residues" evidence="1">
    <location>
        <begin position="21"/>
        <end position="33"/>
    </location>
</feature>
<dbReference type="Proteomes" id="UP001633002">
    <property type="component" value="Unassembled WGS sequence"/>
</dbReference>
<name>A0ABD3HQ30_9MARC</name>
<dbReference type="AlphaFoldDB" id="A0ABD3HQ30"/>